<dbReference type="EMBL" id="LT629750">
    <property type="protein sequence ID" value="SDT56183.1"/>
    <property type="molecule type" value="Genomic_DNA"/>
</dbReference>
<feature type="domain" description="Glutamine amidotransferase" evidence="1">
    <location>
        <begin position="30"/>
        <end position="184"/>
    </location>
</feature>
<protein>
    <submittedName>
        <fullName evidence="2">GMP synthase (Glutamine-hydrolysing)</fullName>
    </submittedName>
</protein>
<evidence type="ECO:0000313" key="3">
    <source>
        <dbReference type="Proteomes" id="UP000243904"/>
    </source>
</evidence>
<dbReference type="InterPro" id="IPR029062">
    <property type="entry name" value="Class_I_gatase-like"/>
</dbReference>
<keyword evidence="3" id="KW-1185">Reference proteome</keyword>
<gene>
    <name evidence="2" type="ORF">SAMN05444158_7051</name>
</gene>
<dbReference type="CDD" id="cd01741">
    <property type="entry name" value="GATase1_1"/>
    <property type="match status" value="1"/>
</dbReference>
<proteinExistence type="predicted"/>
<name>A0A1H2BD51_9BRAD</name>
<dbReference type="RefSeq" id="WP_100386588.1">
    <property type="nucleotide sequence ID" value="NZ_LT629750.1"/>
</dbReference>
<dbReference type="GO" id="GO:0005829">
    <property type="term" value="C:cytosol"/>
    <property type="evidence" value="ECO:0007669"/>
    <property type="project" value="TreeGrafter"/>
</dbReference>
<dbReference type="PANTHER" id="PTHR42695">
    <property type="entry name" value="GLUTAMINE AMIDOTRANSFERASE YLR126C-RELATED"/>
    <property type="match status" value="1"/>
</dbReference>
<reference evidence="3" key="1">
    <citation type="submission" date="2016-10" db="EMBL/GenBank/DDBJ databases">
        <authorList>
            <person name="Varghese N."/>
            <person name="Submissions S."/>
        </authorList>
    </citation>
    <scope>NUCLEOTIDE SEQUENCE [LARGE SCALE GENOMIC DNA]</scope>
    <source>
        <strain evidence="3">GAS369</strain>
    </source>
</reference>
<dbReference type="InterPro" id="IPR044992">
    <property type="entry name" value="ChyE-like"/>
</dbReference>
<dbReference type="PANTHER" id="PTHR42695:SF5">
    <property type="entry name" value="GLUTAMINE AMIDOTRANSFERASE YLR126C-RELATED"/>
    <property type="match status" value="1"/>
</dbReference>
<dbReference type="PROSITE" id="PS51273">
    <property type="entry name" value="GATASE_TYPE_1"/>
    <property type="match status" value="1"/>
</dbReference>
<dbReference type="Pfam" id="PF00117">
    <property type="entry name" value="GATase"/>
    <property type="match status" value="1"/>
</dbReference>
<evidence type="ECO:0000259" key="1">
    <source>
        <dbReference type="Pfam" id="PF00117"/>
    </source>
</evidence>
<dbReference type="SUPFAM" id="SSF52317">
    <property type="entry name" value="Class I glutamine amidotransferase-like"/>
    <property type="match status" value="1"/>
</dbReference>
<dbReference type="Proteomes" id="UP000243904">
    <property type="component" value="Chromosome I"/>
</dbReference>
<evidence type="ECO:0000313" key="2">
    <source>
        <dbReference type="EMBL" id="SDT56183.1"/>
    </source>
</evidence>
<dbReference type="InterPro" id="IPR017926">
    <property type="entry name" value="GATASE"/>
</dbReference>
<organism evidence="2 3">
    <name type="scientific">Bradyrhizobium canariense</name>
    <dbReference type="NCBI Taxonomy" id="255045"/>
    <lineage>
        <taxon>Bacteria</taxon>
        <taxon>Pseudomonadati</taxon>
        <taxon>Pseudomonadota</taxon>
        <taxon>Alphaproteobacteria</taxon>
        <taxon>Hyphomicrobiales</taxon>
        <taxon>Nitrobacteraceae</taxon>
        <taxon>Bradyrhizobium</taxon>
    </lineage>
</organism>
<dbReference type="Gene3D" id="3.40.50.880">
    <property type="match status" value="1"/>
</dbReference>
<dbReference type="AlphaFoldDB" id="A0A1H2BD51"/>
<accession>A0A1H2BD51</accession>
<dbReference type="NCBIfam" id="NF005458">
    <property type="entry name" value="PRK07053.1"/>
    <property type="match status" value="1"/>
</dbReference>
<sequence length="235" mass="25336">MSKICFVIEHLAVEHPGTLKPALEAGGYEVVSIPAAAIRRYRERAEEVGLLIVMGGPIGVYDAPEYPFLSEEIDIIRTRLKAKRPVLGICLGSQLMAAALGAKVFPGTNGVELGWAPVQLTAQGQQHALAEVAGNGSPVLHWHGDTFELPEGATLLASTSRYAHQAFSVGSYGLALQFHVETDAAELEQWFVAFAGDIRKAGPETLSRLRADTAKHASTLAERNARFVSHWVSQL</sequence>